<feature type="region of interest" description="Disordered" evidence="1">
    <location>
        <begin position="23"/>
        <end position="62"/>
    </location>
</feature>
<sequence>MSSCLAGGGRAAYKLDLEIIKSPSTSWTSQSSSPSSTLSESSNSPIAISTRKPRTPRKRPNQTYNEAAALLSTVYPKISHQTPH</sequence>
<protein>
    <submittedName>
        <fullName evidence="2">Putative ovule protein</fullName>
    </submittedName>
</protein>
<proteinExistence type="predicted"/>
<dbReference type="AlphaFoldDB" id="A0A0V0H243"/>
<name>A0A0V0H243_SOLCH</name>
<accession>A0A0V0H243</accession>
<evidence type="ECO:0000313" key="2">
    <source>
        <dbReference type="EMBL" id="JAP13542.1"/>
    </source>
</evidence>
<reference evidence="2" key="1">
    <citation type="submission" date="2015-12" db="EMBL/GenBank/DDBJ databases">
        <title>Gene expression during late stages of embryo sac development: a critical building block for successful pollen-pistil interactions.</title>
        <authorList>
            <person name="Liu Y."/>
            <person name="Joly V."/>
            <person name="Sabar M."/>
            <person name="Matton D.P."/>
        </authorList>
    </citation>
    <scope>NUCLEOTIDE SEQUENCE</scope>
</reference>
<dbReference type="EMBL" id="GEDG01027884">
    <property type="protein sequence ID" value="JAP13542.1"/>
    <property type="molecule type" value="Transcribed_RNA"/>
</dbReference>
<evidence type="ECO:0000256" key="1">
    <source>
        <dbReference type="SAM" id="MobiDB-lite"/>
    </source>
</evidence>
<feature type="compositionally biased region" description="Low complexity" evidence="1">
    <location>
        <begin position="23"/>
        <end position="45"/>
    </location>
</feature>
<organism evidence="2">
    <name type="scientific">Solanum chacoense</name>
    <name type="common">Chaco potato</name>
    <dbReference type="NCBI Taxonomy" id="4108"/>
    <lineage>
        <taxon>Eukaryota</taxon>
        <taxon>Viridiplantae</taxon>
        <taxon>Streptophyta</taxon>
        <taxon>Embryophyta</taxon>
        <taxon>Tracheophyta</taxon>
        <taxon>Spermatophyta</taxon>
        <taxon>Magnoliopsida</taxon>
        <taxon>eudicotyledons</taxon>
        <taxon>Gunneridae</taxon>
        <taxon>Pentapetalae</taxon>
        <taxon>asterids</taxon>
        <taxon>lamiids</taxon>
        <taxon>Solanales</taxon>
        <taxon>Solanaceae</taxon>
        <taxon>Solanoideae</taxon>
        <taxon>Solaneae</taxon>
        <taxon>Solanum</taxon>
    </lineage>
</organism>
<feature type="compositionally biased region" description="Basic residues" evidence="1">
    <location>
        <begin position="51"/>
        <end position="60"/>
    </location>
</feature>